<proteinExistence type="predicted"/>
<dbReference type="EMBL" id="JAPDRQ010000033">
    <property type="protein sequence ID" value="KAJ9660163.1"/>
    <property type="molecule type" value="Genomic_DNA"/>
</dbReference>
<sequence>MTGIVDKIKDKVRSRSRSRGLSISSDTRGNAVDDDVPKTPTLPSQYQNYPRTSLENSAFHVTSARGLRKAVSSDPFQQQIADKNGSVGSPDRSSVDMQDQGTRHGDAIPERGSSRYSIQGSPKSDLPRRRGSGVNGYTSPQPASPKRADRGHIRVVSQDQDSSVRTTPILPGIVSPNPNETSDGLVIPPRKDSLHHASAPTTGSTASARDTEPSQGSESVQRGLKQPALQDELAIRRKPVAQSPHGVPRKPSITQHTGSENEKLKNAALASGHLILPEGFDLQNTERTYVTEEQRPAVTHETIVKHRTEVIQEAISRDIHVHHYYTYVQPIKVVEVLPAKHYFLDAATGEKTEISAPAGWKMPASMLPSSQDHSTVKGWSRHYLVDEEHPTGIIEEASLPLKHEEGHQNLRETAQDQRV</sequence>
<protein>
    <submittedName>
        <fullName evidence="1">Uncharacterized protein</fullName>
    </submittedName>
</protein>
<accession>A0ACC3ADK9</accession>
<comment type="caution">
    <text evidence="1">The sequence shown here is derived from an EMBL/GenBank/DDBJ whole genome shotgun (WGS) entry which is preliminary data.</text>
</comment>
<organism evidence="1 2">
    <name type="scientific">Neophaeococcomyces mojaviensis</name>
    <dbReference type="NCBI Taxonomy" id="3383035"/>
    <lineage>
        <taxon>Eukaryota</taxon>
        <taxon>Fungi</taxon>
        <taxon>Dikarya</taxon>
        <taxon>Ascomycota</taxon>
        <taxon>Pezizomycotina</taxon>
        <taxon>Eurotiomycetes</taxon>
        <taxon>Chaetothyriomycetidae</taxon>
        <taxon>Chaetothyriales</taxon>
        <taxon>Chaetothyriales incertae sedis</taxon>
        <taxon>Neophaeococcomyces</taxon>
    </lineage>
</organism>
<name>A0ACC3ADK9_9EURO</name>
<keyword evidence="2" id="KW-1185">Reference proteome</keyword>
<gene>
    <name evidence="1" type="ORF">H2198_002669</name>
</gene>
<evidence type="ECO:0000313" key="1">
    <source>
        <dbReference type="EMBL" id="KAJ9660163.1"/>
    </source>
</evidence>
<evidence type="ECO:0000313" key="2">
    <source>
        <dbReference type="Proteomes" id="UP001172386"/>
    </source>
</evidence>
<dbReference type="Proteomes" id="UP001172386">
    <property type="component" value="Unassembled WGS sequence"/>
</dbReference>
<reference evidence="1" key="1">
    <citation type="submission" date="2022-10" db="EMBL/GenBank/DDBJ databases">
        <title>Culturing micro-colonial fungi from biological soil crusts in the Mojave desert and describing Neophaeococcomyces mojavensis, and introducing the new genera and species Taxawa tesnikishii.</title>
        <authorList>
            <person name="Kurbessoian T."/>
            <person name="Stajich J.E."/>
        </authorList>
    </citation>
    <scope>NUCLEOTIDE SEQUENCE</scope>
    <source>
        <strain evidence="1">JES_112</strain>
    </source>
</reference>